<dbReference type="InterPro" id="IPR052918">
    <property type="entry name" value="Motility_Chemotaxis_Reg"/>
</dbReference>
<keyword evidence="3" id="KW-1185">Reference proteome</keyword>
<accession>A0ABU9M0D7</accession>
<dbReference type="PANTHER" id="PTHR35580">
    <property type="entry name" value="CELL SURFACE GLYCOPROTEIN (S-LAYER PROTEIN)-LIKE PROTEIN"/>
    <property type="match status" value="1"/>
</dbReference>
<feature type="chain" id="PRO_5046946221" description="T9SS type A sorting domain-containing protein" evidence="1">
    <location>
        <begin position="21"/>
        <end position="569"/>
    </location>
</feature>
<name>A0ABU9M0D7_9BACT</name>
<dbReference type="Proteomes" id="UP001479606">
    <property type="component" value="Unassembled WGS sequence"/>
</dbReference>
<evidence type="ECO:0008006" key="4">
    <source>
        <dbReference type="Google" id="ProtNLM"/>
    </source>
</evidence>
<feature type="signal peptide" evidence="1">
    <location>
        <begin position="1"/>
        <end position="20"/>
    </location>
</feature>
<evidence type="ECO:0000256" key="1">
    <source>
        <dbReference type="SAM" id="SignalP"/>
    </source>
</evidence>
<evidence type="ECO:0000313" key="3">
    <source>
        <dbReference type="Proteomes" id="UP001479606"/>
    </source>
</evidence>
<protein>
    <recommendedName>
        <fullName evidence="4">T9SS type A sorting domain-containing protein</fullName>
    </recommendedName>
</protein>
<proteinExistence type="predicted"/>
<reference evidence="2 3" key="1">
    <citation type="journal article" date="2018" name="Arch. Microbiol.">
        <title>Hymenobacter segetis sp. nov., isolated from soil.</title>
        <authorList>
            <person name="Ten L.N."/>
            <person name="Lim S.J."/>
            <person name="Kim B.O."/>
            <person name="Kang I.K."/>
            <person name="Jung H.Y."/>
        </authorList>
    </citation>
    <scope>NUCLEOTIDE SEQUENCE [LARGE SCALE GENOMIC DNA]</scope>
    <source>
        <strain evidence="2 3">S7-3-11</strain>
    </source>
</reference>
<dbReference type="EMBL" id="JBCEVZ010000045">
    <property type="protein sequence ID" value="MEL5995751.1"/>
    <property type="molecule type" value="Genomic_DNA"/>
</dbReference>
<dbReference type="RefSeq" id="WP_342299787.1">
    <property type="nucleotide sequence ID" value="NZ_JBCEVZ010000045.1"/>
</dbReference>
<dbReference type="PANTHER" id="PTHR35580:SF1">
    <property type="entry name" value="PHYTASE-LIKE DOMAIN-CONTAINING PROTEIN"/>
    <property type="match status" value="1"/>
</dbReference>
<comment type="caution">
    <text evidence="2">The sequence shown here is derived from an EMBL/GenBank/DDBJ whole genome shotgun (WGS) entry which is preliminary data.</text>
</comment>
<evidence type="ECO:0000313" key="2">
    <source>
        <dbReference type="EMBL" id="MEL5995751.1"/>
    </source>
</evidence>
<organism evidence="2 3">
    <name type="scientific">Hymenobacter segetis</name>
    <dbReference type="NCBI Taxonomy" id="2025509"/>
    <lineage>
        <taxon>Bacteria</taxon>
        <taxon>Pseudomonadati</taxon>
        <taxon>Bacteroidota</taxon>
        <taxon>Cytophagia</taxon>
        <taxon>Cytophagales</taxon>
        <taxon>Hymenobacteraceae</taxon>
        <taxon>Hymenobacter</taxon>
    </lineage>
</organism>
<sequence>MLRTLCVFLLLCGLVATGQAQSWQWASGAVPGFGNATIAATAVDATGGVVVAGTFEGQLVLGNFTLTSAGSYDLFVGRLNAAGQWTQAARAGGLTFDDATGIALGPDGSVTVTGTFTSPTVAFGTTILTNSSMAASSSLLLRDLFVARLSPAGQWVMAVQAVGVHGDYAVAVALDANGDAVVAGEFYGATLAFGPFTLSNFRAPVGDFDFPFQVFVARVNSNGQWTQAVKAGSSTGTTRARAMTLDATGTATIGGFFTGPAVAFGSLPPIINAGSNDGFVARLNRAGQWTYAAQIGGTNDDYVLSLATNDVGDVAVGGYYYSTAMSVGTQSLTNSSSGFSNGFVLRLSQANAWTQAAAVAGPASKRVTGVALDTDGTAVAVGFFIGANAVFGTNPPLVGNTTIVASPADLFIARLTPGIGWTQVAGAPSPYSDFPNAVALDRNGGAIVAGQYAGSAPAFGSMPALPAVSTTGLAGFVARWGTNTASATTRSSRFHALTLAPNPARAQVHLFLPESAASTKAILLDNLGRPVRAYILPAHATTATLDLAGLAPGLYVVRCGTASGRLVVE</sequence>
<gene>
    <name evidence="2" type="ORF">AAFH49_16165</name>
</gene>
<keyword evidence="1" id="KW-0732">Signal</keyword>